<gene>
    <name evidence="3" type="ORF">K7432_000377</name>
</gene>
<comment type="caution">
    <text evidence="3">The sequence shown here is derived from an EMBL/GenBank/DDBJ whole genome shotgun (WGS) entry which is preliminary data.</text>
</comment>
<evidence type="ECO:0000256" key="1">
    <source>
        <dbReference type="ARBA" id="ARBA00038211"/>
    </source>
</evidence>
<feature type="compositionally biased region" description="Polar residues" evidence="2">
    <location>
        <begin position="52"/>
        <end position="62"/>
    </location>
</feature>
<sequence>MTTSIEETPVDKHHHYHFGLRKALARGARKTFKAILPTWGHKRPHTPRRNSFGRQSRPSSANGEIKVEPIPNCDMILDLKTLKNPEVLQIKVTELIRTLIPSWSHAQVSDVVLHRISGALTNCVFLVEGPRKQNKPEGNVQKVLLRIYGEGVDQLFVREKELCWLSRLSSLGIGPKMLGLFRNGRLEEYIDSVTLTKTDIRDPSVSRHIARRLMQLHTVVSIYPPEEDFSPEMWLSIDKWYPLAIKAAALVAQRDPEARDRLEAFDLLKLGDEIDAFQDALSELEAPIVFAHNDTQYGNILRSKKTNELIVIDFEYSGYNYRAYDIANHFCEWTADYHSDEPHVLHFDQYPTKEEQLNFLSAYIEAEKNFSSVSETESPDEERVENLYKEVNRFAPASHLLWGLWGLVQASQSGIEFDYFKYGIQRLEQFRILRDQLFPLHTKIKV</sequence>
<dbReference type="EMBL" id="JASJQH010006882">
    <property type="protein sequence ID" value="KAK9729333.1"/>
    <property type="molecule type" value="Genomic_DNA"/>
</dbReference>
<evidence type="ECO:0000313" key="4">
    <source>
        <dbReference type="Proteomes" id="UP001479436"/>
    </source>
</evidence>
<dbReference type="Proteomes" id="UP001479436">
    <property type="component" value="Unassembled WGS sequence"/>
</dbReference>
<dbReference type="PANTHER" id="PTHR22603:SF93">
    <property type="entry name" value="RE24176P"/>
    <property type="match status" value="1"/>
</dbReference>
<dbReference type="Gene3D" id="3.90.1200.10">
    <property type="match status" value="1"/>
</dbReference>
<dbReference type="SUPFAM" id="SSF56112">
    <property type="entry name" value="Protein kinase-like (PK-like)"/>
    <property type="match status" value="1"/>
</dbReference>
<name>A0ABR2WBB9_9FUNG</name>
<dbReference type="InterPro" id="IPR011009">
    <property type="entry name" value="Kinase-like_dom_sf"/>
</dbReference>
<evidence type="ECO:0008006" key="5">
    <source>
        <dbReference type="Google" id="ProtNLM"/>
    </source>
</evidence>
<dbReference type="CDD" id="cd05157">
    <property type="entry name" value="ETNK_euk"/>
    <property type="match status" value="1"/>
</dbReference>
<protein>
    <recommendedName>
        <fullName evidence="5">Choline kinase</fullName>
    </recommendedName>
</protein>
<evidence type="ECO:0000256" key="2">
    <source>
        <dbReference type="SAM" id="MobiDB-lite"/>
    </source>
</evidence>
<dbReference type="Pfam" id="PF01633">
    <property type="entry name" value="Choline_kinase"/>
    <property type="match status" value="1"/>
</dbReference>
<proteinExistence type="inferred from homology"/>
<reference evidence="3 4" key="1">
    <citation type="submission" date="2023-04" db="EMBL/GenBank/DDBJ databases">
        <title>Genome of Basidiobolus ranarum AG-B5.</title>
        <authorList>
            <person name="Stajich J.E."/>
            <person name="Carter-House D."/>
            <person name="Gryganskyi A."/>
        </authorList>
    </citation>
    <scope>NUCLEOTIDE SEQUENCE [LARGE SCALE GENOMIC DNA]</scope>
    <source>
        <strain evidence="3 4">AG-B5</strain>
    </source>
</reference>
<organism evidence="3 4">
    <name type="scientific">Basidiobolus ranarum</name>
    <dbReference type="NCBI Taxonomy" id="34480"/>
    <lineage>
        <taxon>Eukaryota</taxon>
        <taxon>Fungi</taxon>
        <taxon>Fungi incertae sedis</taxon>
        <taxon>Zoopagomycota</taxon>
        <taxon>Entomophthoromycotina</taxon>
        <taxon>Basidiobolomycetes</taxon>
        <taxon>Basidiobolales</taxon>
        <taxon>Basidiobolaceae</taxon>
        <taxon>Basidiobolus</taxon>
    </lineage>
</organism>
<comment type="similarity">
    <text evidence="1">Belongs to the choline/ethanolamine kinase family.</text>
</comment>
<keyword evidence="4" id="KW-1185">Reference proteome</keyword>
<feature type="region of interest" description="Disordered" evidence="2">
    <location>
        <begin position="39"/>
        <end position="65"/>
    </location>
</feature>
<dbReference type="Gene3D" id="3.30.200.20">
    <property type="entry name" value="Phosphorylase Kinase, domain 1"/>
    <property type="match status" value="1"/>
</dbReference>
<evidence type="ECO:0000313" key="3">
    <source>
        <dbReference type="EMBL" id="KAK9729333.1"/>
    </source>
</evidence>
<dbReference type="PANTHER" id="PTHR22603">
    <property type="entry name" value="CHOLINE/ETHANOALAMINE KINASE"/>
    <property type="match status" value="1"/>
</dbReference>
<accession>A0ABR2WBB9</accession>